<reference evidence="7 8" key="1">
    <citation type="submission" date="2024-06" db="EMBL/GenBank/DDBJ databases">
        <authorList>
            <person name="Pan Q."/>
            <person name="Wen M."/>
            <person name="Jouanno E."/>
            <person name="Zahm M."/>
            <person name="Klopp C."/>
            <person name="Cabau C."/>
            <person name="Louis A."/>
            <person name="Berthelot C."/>
            <person name="Parey E."/>
            <person name="Roest Crollius H."/>
            <person name="Montfort J."/>
            <person name="Robinson-Rechavi M."/>
            <person name="Bouchez O."/>
            <person name="Lampietro C."/>
            <person name="Lopez Roques C."/>
            <person name="Donnadieu C."/>
            <person name="Postlethwait J."/>
            <person name="Bobe J."/>
            <person name="Verreycken H."/>
            <person name="Guiguen Y."/>
        </authorList>
    </citation>
    <scope>NUCLEOTIDE SEQUENCE [LARGE SCALE GENOMIC DNA]</scope>
    <source>
        <strain evidence="7">Up_M1</strain>
        <tissue evidence="7">Testis</tissue>
    </source>
</reference>
<feature type="compositionally biased region" description="Low complexity" evidence="5">
    <location>
        <begin position="1199"/>
        <end position="1222"/>
    </location>
</feature>
<evidence type="ECO:0000256" key="2">
    <source>
        <dbReference type="ARBA" id="ARBA00022490"/>
    </source>
</evidence>
<evidence type="ECO:0000313" key="7">
    <source>
        <dbReference type="EMBL" id="KAL0970315.1"/>
    </source>
</evidence>
<feature type="compositionally biased region" description="Pro residues" evidence="5">
    <location>
        <begin position="756"/>
        <end position="765"/>
    </location>
</feature>
<feature type="compositionally biased region" description="Polar residues" evidence="5">
    <location>
        <begin position="1223"/>
        <end position="1251"/>
    </location>
</feature>
<feature type="compositionally biased region" description="Polar residues" evidence="5">
    <location>
        <begin position="618"/>
        <end position="654"/>
    </location>
</feature>
<feature type="compositionally biased region" description="Low complexity" evidence="5">
    <location>
        <begin position="926"/>
        <end position="967"/>
    </location>
</feature>
<feature type="compositionally biased region" description="Pro residues" evidence="5">
    <location>
        <begin position="895"/>
        <end position="911"/>
    </location>
</feature>
<dbReference type="PANTHER" id="PTHR24217:SF9">
    <property type="entry name" value="SYNAPTOPODIN-2"/>
    <property type="match status" value="1"/>
</dbReference>
<feature type="domain" description="PDZ" evidence="6">
    <location>
        <begin position="6"/>
        <end position="56"/>
    </location>
</feature>
<feature type="compositionally biased region" description="Basic and acidic residues" evidence="5">
    <location>
        <begin position="318"/>
        <end position="328"/>
    </location>
</feature>
<evidence type="ECO:0000256" key="3">
    <source>
        <dbReference type="ARBA" id="ARBA00022553"/>
    </source>
</evidence>
<organism evidence="7 8">
    <name type="scientific">Umbra pygmaea</name>
    <name type="common">Eastern mudminnow</name>
    <dbReference type="NCBI Taxonomy" id="75934"/>
    <lineage>
        <taxon>Eukaryota</taxon>
        <taxon>Metazoa</taxon>
        <taxon>Chordata</taxon>
        <taxon>Craniata</taxon>
        <taxon>Vertebrata</taxon>
        <taxon>Euteleostomi</taxon>
        <taxon>Actinopterygii</taxon>
        <taxon>Neopterygii</taxon>
        <taxon>Teleostei</taxon>
        <taxon>Protacanthopterygii</taxon>
        <taxon>Esociformes</taxon>
        <taxon>Umbridae</taxon>
        <taxon>Umbra</taxon>
    </lineage>
</organism>
<dbReference type="Proteomes" id="UP001557470">
    <property type="component" value="Unassembled WGS sequence"/>
</dbReference>
<feature type="compositionally biased region" description="Low complexity" evidence="5">
    <location>
        <begin position="975"/>
        <end position="1077"/>
    </location>
</feature>
<feature type="region of interest" description="Disordered" evidence="5">
    <location>
        <begin position="247"/>
        <end position="277"/>
    </location>
</feature>
<name>A0ABD0WFZ5_UMBPY</name>
<sequence>MGCQLVEDGGHASQAGICDGDEVVSLNGEPCSDLSLPEAIALIDASIDSLQLLVKRCCALTPKEFDSEKIFCGARDSSNKALESTTLHILPRARSRPTREHYIAESQDGTCCVEPESDKEVTGGTNEARTHLCVPTPQEFHFVGVGGDRVGPHGGRFSTGEMVELQLSVSRHTLEDPACTSLGSALGIEGEIQAREALQNKASLHTPYSLSIPSQVREPLGQHGVVVGSPSLSDEVEVPLQVAGRGSPWLVEGAGDCESAGEAPREEGGGQTQGAPASFTVTFGIPAEGVELSEERDSDSGSDLGRPNKHRAKHARLRRSESLSEKQVKEAKSKCKRIAILLNTDAPHPQNKGLLMFKKHRQRAKKFTLVSYGTGDTDPEYEDDDSQGEDVYGETGAIELNLVGATNESELDQDFVTNAQGGGKVVTFDRDPGLLEIERKLNSGEKMEQLPNTTGKGAMMFAQRRQRMDEIAAEHEEMRRQGIPVESVREVEKHEAYQQMEERSYMQATTESQAYMDVNVHLKQQQQYQQHQEQQYFEQQHYQQQQYEQQQYHQQQQQHYEQQQYHHQQQQYQQQQQQYQQHHQQQQFQQHQEYQQQQQIQQYSSNVNGMVNHRTCETQSSISNQTAQPFSSQNPVSDQFSYSTSGNNQDNMGQGEQIASRDERISTPAIKSGILQDTRNRSKGKPMFNFKQAPKVSPNPELLNLLNRGDKKLDCESGTEEDYLSLGAEACNFLQSTKVKHKIPPPVAPKPIINPNSPPWSPQPEPSNQELPPHAENRVPTPAAAPELVSAPAPELAPEPSPPLAPQEAPVPASPPLPDKHTQRSSGSQVQHPPQQETTWAGNGVAPQLDLKHEPQVGSWALQQELQQPPQQPTVSNWAPAEIKPQAPALSESPPRLPWVTPQPPSQPQTQPPMNSWAPAPAKSHQPWAQPQEQALQQPLQQWAQPQEQALQQPQQQWAQSQGQAPQQPQPPWAQPQEQVLQQPQPPWAQSREQALQQPQQQWAQSQGQAPQQVQPPQAQPQEQALQQAQPPWAQHQEQALQQAQPPWAQPQEQAPQQAQPPWAQPQEQASQQAQPPWVAQQTQPHSPQQAWPQDQSQAHPPAPWMSAPQPQPQMNAWTPQQSQAQQPQPPWVQSAQPQPAQPQPTTNAWGQATAQAPVQPPWTQNPQEQAQPTMNAWASDQSQVRPQPTWSQPPLTKSPMQQNWQQPPSQQAPQQPPMNAWATAQAQPQTHTSTWAQQPMQTPVNTQTPMNRVCQPSPKPWNASQSAPRSNPPTPPQRMSSYTFEERSSSPLINPMASVLTPAGCMGSALSMPAVRGKGADLFAKRQSRMEKYVVDSDTVQAATAAQQAQAATAQATKRLLAGDTLCPHPLPEHHR</sequence>
<comment type="subcellular location">
    <subcellularLocation>
        <location evidence="1">Cytoplasm</location>
    </subcellularLocation>
</comment>
<keyword evidence="8" id="KW-1185">Reference proteome</keyword>
<feature type="compositionally biased region" description="Low complexity" evidence="5">
    <location>
        <begin position="782"/>
        <end position="794"/>
    </location>
</feature>
<dbReference type="PANTHER" id="PTHR24217">
    <property type="entry name" value="PUTATIVE-RELATED"/>
    <property type="match status" value="1"/>
</dbReference>
<dbReference type="PROSITE" id="PS50106">
    <property type="entry name" value="PDZ"/>
    <property type="match status" value="1"/>
</dbReference>
<evidence type="ECO:0000256" key="1">
    <source>
        <dbReference type="ARBA" id="ARBA00004496"/>
    </source>
</evidence>
<feature type="compositionally biased region" description="Low complexity" evidence="5">
    <location>
        <begin position="1120"/>
        <end position="1139"/>
    </location>
</feature>
<dbReference type="EMBL" id="JAGEUA010000007">
    <property type="protein sequence ID" value="KAL0970315.1"/>
    <property type="molecule type" value="Genomic_DNA"/>
</dbReference>
<dbReference type="InterPro" id="IPR036034">
    <property type="entry name" value="PDZ_sf"/>
</dbReference>
<dbReference type="InterPro" id="IPR051976">
    <property type="entry name" value="Synaptopodin_domain"/>
</dbReference>
<dbReference type="GO" id="GO:0005737">
    <property type="term" value="C:cytoplasm"/>
    <property type="evidence" value="ECO:0007669"/>
    <property type="project" value="UniProtKB-SubCell"/>
</dbReference>
<gene>
    <name evidence="7" type="ORF">UPYG_G00240340</name>
</gene>
<feature type="compositionally biased region" description="Polar residues" evidence="5">
    <location>
        <begin position="1080"/>
        <end position="1099"/>
    </location>
</feature>
<feature type="region of interest" description="Disordered" evidence="5">
    <location>
        <begin position="292"/>
        <end position="328"/>
    </location>
</feature>
<keyword evidence="2" id="KW-0963">Cytoplasm</keyword>
<evidence type="ECO:0000256" key="5">
    <source>
        <dbReference type="SAM" id="MobiDB-lite"/>
    </source>
</evidence>
<comment type="caution">
    <text evidence="7">The sequence shown here is derived from an EMBL/GenBank/DDBJ whole genome shotgun (WGS) entry which is preliminary data.</text>
</comment>
<feature type="compositionally biased region" description="Polar residues" evidence="5">
    <location>
        <begin position="1146"/>
        <end position="1196"/>
    </location>
</feature>
<evidence type="ECO:0000313" key="8">
    <source>
        <dbReference type="Proteomes" id="UP001557470"/>
    </source>
</evidence>
<evidence type="ECO:0000256" key="4">
    <source>
        <dbReference type="ARBA" id="ARBA00038161"/>
    </source>
</evidence>
<protein>
    <recommendedName>
        <fullName evidence="6">PDZ domain-containing protein</fullName>
    </recommendedName>
</protein>
<keyword evidence="3" id="KW-0597">Phosphoprotein</keyword>
<dbReference type="InterPro" id="IPR001478">
    <property type="entry name" value="PDZ"/>
</dbReference>
<feature type="compositionally biased region" description="Polar residues" evidence="5">
    <location>
        <begin position="824"/>
        <end position="841"/>
    </location>
</feature>
<feature type="compositionally biased region" description="Pro residues" evidence="5">
    <location>
        <begin position="795"/>
        <end position="805"/>
    </location>
</feature>
<feature type="region of interest" description="Disordered" evidence="5">
    <location>
        <begin position="618"/>
        <end position="702"/>
    </location>
</feature>
<feature type="compositionally biased region" description="Basic residues" evidence="5">
    <location>
        <begin position="307"/>
        <end position="317"/>
    </location>
</feature>
<comment type="similarity">
    <text evidence="4">Belongs to the synaptopodin family.</text>
</comment>
<evidence type="ECO:0000259" key="6">
    <source>
        <dbReference type="PROSITE" id="PS50106"/>
    </source>
</evidence>
<proteinExistence type="inferred from homology"/>
<dbReference type="GO" id="GO:0043226">
    <property type="term" value="C:organelle"/>
    <property type="evidence" value="ECO:0007669"/>
    <property type="project" value="UniProtKB-ARBA"/>
</dbReference>
<dbReference type="Gene3D" id="2.30.42.10">
    <property type="match status" value="1"/>
</dbReference>
<dbReference type="SUPFAM" id="SSF50156">
    <property type="entry name" value="PDZ domain-like"/>
    <property type="match status" value="1"/>
</dbReference>
<accession>A0ABD0WFZ5</accession>
<feature type="region of interest" description="Disordered" evidence="5">
    <location>
        <begin position="742"/>
        <end position="1290"/>
    </location>
</feature>